<name>A0A381QED1_9ZZZZ</name>
<dbReference type="Gene3D" id="3.40.50.1820">
    <property type="entry name" value="alpha/beta hydrolase"/>
    <property type="match status" value="1"/>
</dbReference>
<gene>
    <name evidence="3" type="ORF">METZ01_LOCUS29281</name>
</gene>
<organism evidence="3">
    <name type="scientific">marine metagenome</name>
    <dbReference type="NCBI Taxonomy" id="408172"/>
    <lineage>
        <taxon>unclassified sequences</taxon>
        <taxon>metagenomes</taxon>
        <taxon>ecological metagenomes</taxon>
    </lineage>
</organism>
<dbReference type="InterPro" id="IPR052382">
    <property type="entry name" value="ABHD10_acyl-thioesterase"/>
</dbReference>
<dbReference type="InterPro" id="IPR022742">
    <property type="entry name" value="Hydrolase_4"/>
</dbReference>
<dbReference type="GO" id="GO:0016787">
    <property type="term" value="F:hydrolase activity"/>
    <property type="evidence" value="ECO:0007669"/>
    <property type="project" value="UniProtKB-KW"/>
</dbReference>
<sequence length="252" mass="28734">MNISYNKLYDSEDDFIAYINHSYPKNNLGIIWFSGLNSDMNGTKVSKLSSYAQQNNINFCKFDYFGHGKSSGDIEDGIISKWLENGLSVIDNICNGHLILVGSSMGAWLALLCSLQRKKRIKGIILLAPAVDMTERLMWDEFTSIEKIELESHGSVKRYSKKYDSNYIITEKLIIDGRNHLLLNDRIKVDFPVRIIHGMLDEAVPWELSLVIGRRIKSQNIKTLLIKDADHSLSRQSDMSVLFSNIEELINN</sequence>
<dbReference type="SUPFAM" id="SSF53474">
    <property type="entry name" value="alpha/beta-Hydrolases"/>
    <property type="match status" value="1"/>
</dbReference>
<proteinExistence type="predicted"/>
<dbReference type="EMBL" id="UINC01001278">
    <property type="protein sequence ID" value="SUZ76427.1"/>
    <property type="molecule type" value="Genomic_DNA"/>
</dbReference>
<reference evidence="3" key="1">
    <citation type="submission" date="2018-05" db="EMBL/GenBank/DDBJ databases">
        <authorList>
            <person name="Lanie J.A."/>
            <person name="Ng W.-L."/>
            <person name="Kazmierczak K.M."/>
            <person name="Andrzejewski T.M."/>
            <person name="Davidsen T.M."/>
            <person name="Wayne K.J."/>
            <person name="Tettelin H."/>
            <person name="Glass J.I."/>
            <person name="Rusch D."/>
            <person name="Podicherti R."/>
            <person name="Tsui H.-C.T."/>
            <person name="Winkler M.E."/>
        </authorList>
    </citation>
    <scope>NUCLEOTIDE SEQUENCE</scope>
</reference>
<dbReference type="AlphaFoldDB" id="A0A381QED1"/>
<protein>
    <recommendedName>
        <fullName evidence="2">Serine aminopeptidase S33 domain-containing protein</fullName>
    </recommendedName>
</protein>
<evidence type="ECO:0000313" key="3">
    <source>
        <dbReference type="EMBL" id="SUZ76427.1"/>
    </source>
</evidence>
<accession>A0A381QED1</accession>
<dbReference type="InterPro" id="IPR029058">
    <property type="entry name" value="AB_hydrolase_fold"/>
</dbReference>
<evidence type="ECO:0000256" key="1">
    <source>
        <dbReference type="ARBA" id="ARBA00022801"/>
    </source>
</evidence>
<dbReference type="PANTHER" id="PTHR16138:SF7">
    <property type="entry name" value="PALMITOYL-PROTEIN THIOESTERASE ABHD10, MITOCHONDRIAL"/>
    <property type="match status" value="1"/>
</dbReference>
<evidence type="ECO:0000259" key="2">
    <source>
        <dbReference type="Pfam" id="PF12146"/>
    </source>
</evidence>
<dbReference type="Pfam" id="PF12146">
    <property type="entry name" value="Hydrolase_4"/>
    <property type="match status" value="1"/>
</dbReference>
<feature type="domain" description="Serine aminopeptidase S33" evidence="2">
    <location>
        <begin position="44"/>
        <end position="171"/>
    </location>
</feature>
<dbReference type="PANTHER" id="PTHR16138">
    <property type="entry name" value="MYCOPHENOLIC ACID ACYL-GLUCURONIDE ESTERASE, MITOCHONDRIAL"/>
    <property type="match status" value="1"/>
</dbReference>
<keyword evidence="1" id="KW-0378">Hydrolase</keyword>